<evidence type="ECO:0000313" key="2">
    <source>
        <dbReference type="Proteomes" id="UP000822688"/>
    </source>
</evidence>
<evidence type="ECO:0000313" key="1">
    <source>
        <dbReference type="EMBL" id="KAG0582471.1"/>
    </source>
</evidence>
<dbReference type="AlphaFoldDB" id="A0A8T0IHS9"/>
<dbReference type="EMBL" id="CM026423">
    <property type="protein sequence ID" value="KAG0582471.1"/>
    <property type="molecule type" value="Genomic_DNA"/>
</dbReference>
<organism evidence="1 2">
    <name type="scientific">Ceratodon purpureus</name>
    <name type="common">Fire moss</name>
    <name type="synonym">Dicranum purpureum</name>
    <dbReference type="NCBI Taxonomy" id="3225"/>
    <lineage>
        <taxon>Eukaryota</taxon>
        <taxon>Viridiplantae</taxon>
        <taxon>Streptophyta</taxon>
        <taxon>Embryophyta</taxon>
        <taxon>Bryophyta</taxon>
        <taxon>Bryophytina</taxon>
        <taxon>Bryopsida</taxon>
        <taxon>Dicranidae</taxon>
        <taxon>Pseudoditrichales</taxon>
        <taxon>Ditrichaceae</taxon>
        <taxon>Ceratodon</taxon>
    </lineage>
</organism>
<protein>
    <submittedName>
        <fullName evidence="1">Uncharacterized protein</fullName>
    </submittedName>
</protein>
<name>A0A8T0IHS9_CERPU</name>
<sequence length="99" mass="11197">MYNVDRVSNTFLLESGCCLWHSLVTMYSLLTEAAYQINTNCIQNIIRSTQKEPNLVSTSTEGKMCTTEQALEKKYGHNSTKSATSISIIHPKRIRIALR</sequence>
<accession>A0A8T0IHS9</accession>
<keyword evidence="2" id="KW-1185">Reference proteome</keyword>
<gene>
    <name evidence="1" type="ORF">KC19_3G062700</name>
</gene>
<comment type="caution">
    <text evidence="1">The sequence shown here is derived from an EMBL/GenBank/DDBJ whole genome shotgun (WGS) entry which is preliminary data.</text>
</comment>
<dbReference type="Proteomes" id="UP000822688">
    <property type="component" value="Chromosome 3"/>
</dbReference>
<proteinExistence type="predicted"/>
<reference evidence="1" key="1">
    <citation type="submission" date="2020-06" db="EMBL/GenBank/DDBJ databases">
        <title>WGS assembly of Ceratodon purpureus strain R40.</title>
        <authorList>
            <person name="Carey S.B."/>
            <person name="Jenkins J."/>
            <person name="Shu S."/>
            <person name="Lovell J.T."/>
            <person name="Sreedasyam A."/>
            <person name="Maumus F."/>
            <person name="Tiley G.P."/>
            <person name="Fernandez-Pozo N."/>
            <person name="Barry K."/>
            <person name="Chen C."/>
            <person name="Wang M."/>
            <person name="Lipzen A."/>
            <person name="Daum C."/>
            <person name="Saski C.A."/>
            <person name="Payton A.C."/>
            <person name="Mcbreen J.C."/>
            <person name="Conrad R.E."/>
            <person name="Kollar L.M."/>
            <person name="Olsson S."/>
            <person name="Huttunen S."/>
            <person name="Landis J.B."/>
            <person name="Wickett N.J."/>
            <person name="Johnson M.G."/>
            <person name="Rensing S.A."/>
            <person name="Grimwood J."/>
            <person name="Schmutz J."/>
            <person name="Mcdaniel S.F."/>
        </authorList>
    </citation>
    <scope>NUCLEOTIDE SEQUENCE</scope>
    <source>
        <strain evidence="1">R40</strain>
    </source>
</reference>